<dbReference type="EMBL" id="CP059732">
    <property type="protein sequence ID" value="QMW02130.1"/>
    <property type="molecule type" value="Genomic_DNA"/>
</dbReference>
<reference evidence="1 2" key="1">
    <citation type="submission" date="2020-07" db="EMBL/GenBank/DDBJ databases">
        <title>Spirosoma foliorum sp. nov., isolated from the leaves on the Nejang mountain Korea, Republic of.</title>
        <authorList>
            <person name="Ho H."/>
            <person name="Lee Y.-J."/>
            <person name="Nurcahyanto D.-A."/>
            <person name="Kim S.-G."/>
        </authorList>
    </citation>
    <scope>NUCLEOTIDE SEQUENCE [LARGE SCALE GENOMIC DNA]</scope>
    <source>
        <strain evidence="1 2">PL0136</strain>
    </source>
</reference>
<dbReference type="KEGG" id="sfol:H3H32_30035"/>
<sequence length="65" mass="7230">MKKITVAVIGGTLFIAGYYQARKQTEYMTSKPMVNPTSLAKPMTLPLKTQSTFAFRLDRSLVSSN</sequence>
<gene>
    <name evidence="1" type="ORF">H3H32_30035</name>
</gene>
<protein>
    <submittedName>
        <fullName evidence="1">Uncharacterized protein</fullName>
    </submittedName>
</protein>
<proteinExistence type="predicted"/>
<evidence type="ECO:0000313" key="1">
    <source>
        <dbReference type="EMBL" id="QMW02130.1"/>
    </source>
</evidence>
<dbReference type="AlphaFoldDB" id="A0A7G5GTD8"/>
<name>A0A7G5GTD8_9BACT</name>
<accession>A0A7G5GTD8</accession>
<evidence type="ECO:0000313" key="2">
    <source>
        <dbReference type="Proteomes" id="UP000515369"/>
    </source>
</evidence>
<dbReference type="RefSeq" id="WP_182459403.1">
    <property type="nucleotide sequence ID" value="NZ_CP059732.1"/>
</dbReference>
<dbReference type="Proteomes" id="UP000515369">
    <property type="component" value="Chromosome"/>
</dbReference>
<keyword evidence="2" id="KW-1185">Reference proteome</keyword>
<organism evidence="1 2">
    <name type="scientific">Spirosoma foliorum</name>
    <dbReference type="NCBI Taxonomy" id="2710596"/>
    <lineage>
        <taxon>Bacteria</taxon>
        <taxon>Pseudomonadati</taxon>
        <taxon>Bacteroidota</taxon>
        <taxon>Cytophagia</taxon>
        <taxon>Cytophagales</taxon>
        <taxon>Cytophagaceae</taxon>
        <taxon>Spirosoma</taxon>
    </lineage>
</organism>